<dbReference type="EMBL" id="CM042011">
    <property type="protein sequence ID" value="KAI3765857.1"/>
    <property type="molecule type" value="Genomic_DNA"/>
</dbReference>
<proteinExistence type="predicted"/>
<dbReference type="Proteomes" id="UP001055811">
    <property type="component" value="Linkage Group LG03"/>
</dbReference>
<reference evidence="2" key="1">
    <citation type="journal article" date="2022" name="Mol. Ecol. Resour.">
        <title>The genomes of chicory, endive, great burdock and yacon provide insights into Asteraceae palaeo-polyploidization history and plant inulin production.</title>
        <authorList>
            <person name="Fan W."/>
            <person name="Wang S."/>
            <person name="Wang H."/>
            <person name="Wang A."/>
            <person name="Jiang F."/>
            <person name="Liu H."/>
            <person name="Zhao H."/>
            <person name="Xu D."/>
            <person name="Zhang Y."/>
        </authorList>
    </citation>
    <scope>NUCLEOTIDE SEQUENCE [LARGE SCALE GENOMIC DNA]</scope>
    <source>
        <strain evidence="2">cv. Punajuju</strain>
    </source>
</reference>
<sequence>MEEPTNSAEIDILECFRLNWFHCFLSRTSAARSLTSCGDIFLLKLSGLTALAPGGDYDYLIKAKMAQARDATILSVINDSERYIMEMGCSEKNGLDITIRAVIISKHRGDVLYKSLSQ</sequence>
<keyword evidence="2" id="KW-1185">Reference proteome</keyword>
<evidence type="ECO:0000313" key="1">
    <source>
        <dbReference type="EMBL" id="KAI3765857.1"/>
    </source>
</evidence>
<protein>
    <submittedName>
        <fullName evidence="1">Uncharacterized protein</fullName>
    </submittedName>
</protein>
<evidence type="ECO:0000313" key="2">
    <source>
        <dbReference type="Proteomes" id="UP001055811"/>
    </source>
</evidence>
<comment type="caution">
    <text evidence="1">The sequence shown here is derived from an EMBL/GenBank/DDBJ whole genome shotgun (WGS) entry which is preliminary data.</text>
</comment>
<name>A0ACB9F426_CICIN</name>
<organism evidence="1 2">
    <name type="scientific">Cichorium intybus</name>
    <name type="common">Chicory</name>
    <dbReference type="NCBI Taxonomy" id="13427"/>
    <lineage>
        <taxon>Eukaryota</taxon>
        <taxon>Viridiplantae</taxon>
        <taxon>Streptophyta</taxon>
        <taxon>Embryophyta</taxon>
        <taxon>Tracheophyta</taxon>
        <taxon>Spermatophyta</taxon>
        <taxon>Magnoliopsida</taxon>
        <taxon>eudicotyledons</taxon>
        <taxon>Gunneridae</taxon>
        <taxon>Pentapetalae</taxon>
        <taxon>asterids</taxon>
        <taxon>campanulids</taxon>
        <taxon>Asterales</taxon>
        <taxon>Asteraceae</taxon>
        <taxon>Cichorioideae</taxon>
        <taxon>Cichorieae</taxon>
        <taxon>Cichoriinae</taxon>
        <taxon>Cichorium</taxon>
    </lineage>
</organism>
<gene>
    <name evidence="1" type="ORF">L2E82_15903</name>
</gene>
<accession>A0ACB9F426</accession>
<reference evidence="1 2" key="2">
    <citation type="journal article" date="2022" name="Mol. Ecol. Resour.">
        <title>The genomes of chicory, endive, great burdock and yacon provide insights into Asteraceae paleo-polyploidization history and plant inulin production.</title>
        <authorList>
            <person name="Fan W."/>
            <person name="Wang S."/>
            <person name="Wang H."/>
            <person name="Wang A."/>
            <person name="Jiang F."/>
            <person name="Liu H."/>
            <person name="Zhao H."/>
            <person name="Xu D."/>
            <person name="Zhang Y."/>
        </authorList>
    </citation>
    <scope>NUCLEOTIDE SEQUENCE [LARGE SCALE GENOMIC DNA]</scope>
    <source>
        <strain evidence="2">cv. Punajuju</strain>
        <tissue evidence="1">Leaves</tissue>
    </source>
</reference>